<dbReference type="InterPro" id="IPR055382">
    <property type="entry name" value="DUF7601"/>
</dbReference>
<dbReference type="KEGG" id="csci:HDCHBGLK_00220"/>
<feature type="region of interest" description="Disordered" evidence="1">
    <location>
        <begin position="479"/>
        <end position="507"/>
    </location>
</feature>
<dbReference type="Pfam" id="PF24558">
    <property type="entry name" value="DUF7604"/>
    <property type="match status" value="1"/>
</dbReference>
<keyword evidence="2" id="KW-0472">Membrane</keyword>
<dbReference type="InterPro" id="IPR036465">
    <property type="entry name" value="vWFA_dom_sf"/>
</dbReference>
<feature type="compositionally biased region" description="Polar residues" evidence="1">
    <location>
        <begin position="496"/>
        <end position="507"/>
    </location>
</feature>
<feature type="chain" id="PRO_5019775407" description="VWFA domain-containing protein" evidence="3">
    <location>
        <begin position="29"/>
        <end position="789"/>
    </location>
</feature>
<keyword evidence="2" id="KW-0812">Transmembrane</keyword>
<dbReference type="InterPro" id="IPR051266">
    <property type="entry name" value="CLCR"/>
</dbReference>
<dbReference type="EMBL" id="CP036170">
    <property type="protein sequence ID" value="QBF72875.1"/>
    <property type="molecule type" value="Genomic_DNA"/>
</dbReference>
<dbReference type="PANTHER" id="PTHR10579:SF43">
    <property type="entry name" value="ZINC FINGER (C3HC4-TYPE RING FINGER) FAMILY PROTEIN"/>
    <property type="match status" value="1"/>
</dbReference>
<evidence type="ECO:0000256" key="1">
    <source>
        <dbReference type="SAM" id="MobiDB-lite"/>
    </source>
</evidence>
<feature type="compositionally biased region" description="Polar residues" evidence="1">
    <location>
        <begin position="69"/>
        <end position="82"/>
    </location>
</feature>
<evidence type="ECO:0000256" key="2">
    <source>
        <dbReference type="SAM" id="Phobius"/>
    </source>
</evidence>
<name>A0A494WEI2_CLOS5</name>
<evidence type="ECO:0000259" key="4">
    <source>
        <dbReference type="PROSITE" id="PS50234"/>
    </source>
</evidence>
<dbReference type="GeneID" id="62694466"/>
<dbReference type="Gene3D" id="2.60.40.1140">
    <property type="entry name" value="Collagen-binding surface protein Cna, B-type domain"/>
    <property type="match status" value="2"/>
</dbReference>
<dbReference type="CDD" id="cd00198">
    <property type="entry name" value="vWFA"/>
    <property type="match status" value="1"/>
</dbReference>
<dbReference type="CDD" id="cd00222">
    <property type="entry name" value="CollagenBindB"/>
    <property type="match status" value="1"/>
</dbReference>
<dbReference type="PANTHER" id="PTHR10579">
    <property type="entry name" value="CALCIUM-ACTIVATED CHLORIDE CHANNEL REGULATOR"/>
    <property type="match status" value="1"/>
</dbReference>
<dbReference type="InterPro" id="IPR008454">
    <property type="entry name" value="Collagen-bd_Cna-like_B-typ_dom"/>
</dbReference>
<dbReference type="Proteomes" id="UP000289664">
    <property type="component" value="Chromosome"/>
</dbReference>
<dbReference type="Pfam" id="PF24547">
    <property type="entry name" value="DUF7601"/>
    <property type="match status" value="1"/>
</dbReference>
<dbReference type="Pfam" id="PF13519">
    <property type="entry name" value="VWA_2"/>
    <property type="match status" value="1"/>
</dbReference>
<dbReference type="SUPFAM" id="SSF49478">
    <property type="entry name" value="Cna protein B-type domain"/>
    <property type="match status" value="1"/>
</dbReference>
<dbReference type="OrthoDB" id="2204308at2"/>
<dbReference type="PROSITE" id="PS50234">
    <property type="entry name" value="VWFA"/>
    <property type="match status" value="1"/>
</dbReference>
<sequence length="789" mass="84677">MKGLKKKRRLLALVMGLLLIFCTVPVFAENQSNKIPDTVKAEEVSAETVPGETSGTESSTDGTDEILNTEGSPENGSGNGKTADTGAVSDAEVTPEKEAATEGITEQDVPEAENVGAGNPVAVHLSRGAASEAAPEHQKYIKKNAENDYTLTLNVKGMYDSETTKPMIDVLLIVDKSGSMNWKMDTDKVGKPSRMDVLKQVVTGTGGLTDSIFGNTQIDAQMAVVTYSGSNDFLDQRYDDAEIIQEWTKQKDTVNNAVNNIQAKGGTNCEAGLRTGATALEGSRENAKKFVIFLSDGDATFYYGDDGYTKGPGSGSSPTAREKAIAQVQKITGLEGFYTIGMTSSSSSEFLTNLANNSKASEKRFYPANNTEALEKAFQEIVGETTEFICRNVTITDTLSEYVKIPGGTLTNHYTVTATKDGKVTDITGQDTITVTLSEDGKMVTATFKDGFVLDKDTTYAVNFDVVPTQKAYDDYANLEGEYPDTGSADSDAPGNESSSGKPGFYSNESATLTYTFGKTGEGTPHTVAYVEQPVVQVSAMQIPVTKVWKGVPEGVEKPAVTVSLYQDAAATPYKTLQLTEGNQWKGTFTYVAKGHTYTVKEEALEGYESAVSGNTTNGFTVTNSRKPSLTVAKEVTGTMGDKTKKFEITITLKDAKNALLTGTYAYSQTVNGTTQTGKQEVTNGTITVELGHKDTFTLHQLPVGTTYQVEEKPESAQEYEVEYKADDNGTLQEGDQTVTVINNLEKVPITGISGMGSGWTMGILMLSVFAAAALIFGIVVRRKHGRRQ</sequence>
<gene>
    <name evidence="5" type="ORF">HDCHBGLK_00220</name>
</gene>
<proteinExistence type="predicted"/>
<dbReference type="InterPro" id="IPR055384">
    <property type="entry name" value="DUF7604"/>
</dbReference>
<feature type="compositionally biased region" description="Low complexity" evidence="1">
    <location>
        <begin position="51"/>
        <end position="61"/>
    </location>
</feature>
<organism evidence="5 6">
    <name type="scientific">Clostridium scindens (strain ATCC 35704 / DSM 5676 / VPI 13733 / 19)</name>
    <dbReference type="NCBI Taxonomy" id="411468"/>
    <lineage>
        <taxon>Bacteria</taxon>
        <taxon>Bacillati</taxon>
        <taxon>Bacillota</taxon>
        <taxon>Clostridia</taxon>
        <taxon>Lachnospirales</taxon>
        <taxon>Lachnospiraceae</taxon>
    </lineage>
</organism>
<feature type="region of interest" description="Disordered" evidence="1">
    <location>
        <begin position="38"/>
        <end position="106"/>
    </location>
</feature>
<dbReference type="RefSeq" id="WP_130574550.1">
    <property type="nucleotide sequence ID" value="NZ_CP036170.1"/>
</dbReference>
<keyword evidence="6" id="KW-1185">Reference proteome</keyword>
<keyword evidence="3" id="KW-0732">Signal</keyword>
<dbReference type="InterPro" id="IPR002035">
    <property type="entry name" value="VWF_A"/>
</dbReference>
<feature type="domain" description="VWFA" evidence="4">
    <location>
        <begin position="169"/>
        <end position="381"/>
    </location>
</feature>
<dbReference type="SMART" id="SM00327">
    <property type="entry name" value="VWA"/>
    <property type="match status" value="1"/>
</dbReference>
<evidence type="ECO:0000313" key="6">
    <source>
        <dbReference type="Proteomes" id="UP000289664"/>
    </source>
</evidence>
<feature type="transmembrane region" description="Helical" evidence="2">
    <location>
        <begin position="760"/>
        <end position="781"/>
    </location>
</feature>
<reference evidence="5 6" key="1">
    <citation type="journal article" date="2019" name="Appl. Environ. Microbiol.">
        <title>Clostridium scindens ATCC 35704: integration of nutritional requirements, the complete genome sequence, and global transcriptional responses to bile acids.</title>
        <authorList>
            <person name="Devendran S."/>
            <person name="Shrestha R."/>
            <person name="Alves J.M.P."/>
            <person name="Wolf P.G."/>
            <person name="Ly L."/>
            <person name="Hernandez A.G."/>
            <person name="Mendez-Garcia C."/>
            <person name="Inboden A."/>
            <person name="Wiley J."/>
            <person name="Paul O."/>
            <person name="Allen A."/>
            <person name="Springer E."/>
            <person name="Wright C.L."/>
            <person name="Fields C.J."/>
            <person name="Daniel S.L."/>
            <person name="Ridlon J.M."/>
        </authorList>
    </citation>
    <scope>NUCLEOTIDE SEQUENCE [LARGE SCALE GENOMIC DNA]</scope>
    <source>
        <strain evidence="5 6">ATCC 35704</strain>
    </source>
</reference>
<evidence type="ECO:0000256" key="3">
    <source>
        <dbReference type="SAM" id="SignalP"/>
    </source>
</evidence>
<evidence type="ECO:0000313" key="5">
    <source>
        <dbReference type="EMBL" id="QBF72875.1"/>
    </source>
</evidence>
<dbReference type="AlphaFoldDB" id="A0A494WEI2"/>
<keyword evidence="2" id="KW-1133">Transmembrane helix</keyword>
<dbReference type="SUPFAM" id="SSF53300">
    <property type="entry name" value="vWA-like"/>
    <property type="match status" value="1"/>
</dbReference>
<accession>A0A494WEI2</accession>
<dbReference type="Pfam" id="PF05738">
    <property type="entry name" value="Cna_B"/>
    <property type="match status" value="1"/>
</dbReference>
<dbReference type="Gene3D" id="3.40.50.410">
    <property type="entry name" value="von Willebrand factor, type A domain"/>
    <property type="match status" value="1"/>
</dbReference>
<protein>
    <recommendedName>
        <fullName evidence="4">VWFA domain-containing protein</fullName>
    </recommendedName>
</protein>
<feature type="signal peptide" evidence="3">
    <location>
        <begin position="1"/>
        <end position="28"/>
    </location>
</feature>